<reference evidence="2" key="1">
    <citation type="submission" date="2017-01" db="EMBL/GenBank/DDBJ databases">
        <title>Genome Analysis of Deinococcus marmoris KOPRI26562.</title>
        <authorList>
            <person name="Kim J.H."/>
            <person name="Oh H.-M."/>
        </authorList>
    </citation>
    <scope>NUCLEOTIDE SEQUENCE [LARGE SCALE GENOMIC DNA]</scope>
    <source>
        <strain evidence="2">PAMC 26633</strain>
    </source>
</reference>
<proteinExistence type="predicted"/>
<accession>A0A226X0P8</accession>
<organism evidence="1 2">
    <name type="scientific">Caballeronia sordidicola</name>
    <name type="common">Burkholderia sordidicola</name>
    <dbReference type="NCBI Taxonomy" id="196367"/>
    <lineage>
        <taxon>Bacteria</taxon>
        <taxon>Pseudomonadati</taxon>
        <taxon>Pseudomonadota</taxon>
        <taxon>Betaproteobacteria</taxon>
        <taxon>Burkholderiales</taxon>
        <taxon>Burkholderiaceae</taxon>
        <taxon>Caballeronia</taxon>
    </lineage>
</organism>
<name>A0A226X0P8_CABSO</name>
<dbReference type="Proteomes" id="UP000214720">
    <property type="component" value="Unassembled WGS sequence"/>
</dbReference>
<evidence type="ECO:0000313" key="2">
    <source>
        <dbReference type="Proteomes" id="UP000214720"/>
    </source>
</evidence>
<sequence length="41" mass="4278">MPLERNAGKSPVVNADGTVAAELDMFVCRLHGCGFMAGIAK</sequence>
<evidence type="ECO:0000313" key="1">
    <source>
        <dbReference type="EMBL" id="OXC77005.1"/>
    </source>
</evidence>
<gene>
    <name evidence="1" type="ORF">BSU04_18510</name>
</gene>
<protein>
    <submittedName>
        <fullName evidence="1">Uncharacterized protein</fullName>
    </submittedName>
</protein>
<dbReference type="EMBL" id="MTHB01000110">
    <property type="protein sequence ID" value="OXC77005.1"/>
    <property type="molecule type" value="Genomic_DNA"/>
</dbReference>
<dbReference type="AlphaFoldDB" id="A0A226X0P8"/>
<comment type="caution">
    <text evidence="1">The sequence shown here is derived from an EMBL/GenBank/DDBJ whole genome shotgun (WGS) entry which is preliminary data.</text>
</comment>